<reference evidence="2" key="1">
    <citation type="submission" date="2023-03" db="EMBL/GenBank/DDBJ databases">
        <authorList>
            <person name="Shen W."/>
            <person name="Cai J."/>
        </authorList>
    </citation>
    <scope>NUCLEOTIDE SEQUENCE</scope>
    <source>
        <strain evidence="2">B226-2</strain>
    </source>
</reference>
<dbReference type="Gene3D" id="3.30.110.70">
    <property type="entry name" value="Hypothetical protein apc22750. Chain B"/>
    <property type="match status" value="1"/>
</dbReference>
<accession>A0AAW8TXS2</accession>
<protein>
    <submittedName>
        <fullName evidence="2">Heavy metal-binding domain-containing protein</fullName>
    </submittedName>
</protein>
<dbReference type="RefSeq" id="WP_311835657.1">
    <property type="nucleotide sequence ID" value="NZ_JARQBJ010000005.1"/>
</dbReference>
<comment type="caution">
    <text evidence="2">The sequence shown here is derived from an EMBL/GenBank/DDBJ whole genome shotgun (WGS) entry which is preliminary data.</text>
</comment>
<dbReference type="InterPro" id="IPR002765">
    <property type="entry name" value="UPF0145_YbjQ-like"/>
</dbReference>
<evidence type="ECO:0000313" key="2">
    <source>
        <dbReference type="EMBL" id="MDT2810950.1"/>
    </source>
</evidence>
<name>A0AAW8TXS2_9ENTE</name>
<evidence type="ECO:0000313" key="3">
    <source>
        <dbReference type="Proteomes" id="UP001256711"/>
    </source>
</evidence>
<sequence length="85" mass="9047">MITSTRSTYPGKKVAQDLGIVYGFDDKLRAIRTLAAADTYLNQAIEDISKNAEKLGANAVLGISFAMTDRALPVVMGTAVVLADE</sequence>
<evidence type="ECO:0000256" key="1">
    <source>
        <dbReference type="ARBA" id="ARBA00010751"/>
    </source>
</evidence>
<gene>
    <name evidence="2" type="ORF">P7H43_10730</name>
</gene>
<dbReference type="Proteomes" id="UP001256711">
    <property type="component" value="Unassembled WGS sequence"/>
</dbReference>
<comment type="similarity">
    <text evidence="1">Belongs to the UPF0145 family.</text>
</comment>
<proteinExistence type="inferred from homology"/>
<dbReference type="EMBL" id="JARQBJ010000005">
    <property type="protein sequence ID" value="MDT2810950.1"/>
    <property type="molecule type" value="Genomic_DNA"/>
</dbReference>
<dbReference type="AlphaFoldDB" id="A0AAW8TXS2"/>
<dbReference type="SUPFAM" id="SSF117782">
    <property type="entry name" value="YbjQ-like"/>
    <property type="match status" value="1"/>
</dbReference>
<dbReference type="InterPro" id="IPR035439">
    <property type="entry name" value="UPF0145_dom_sf"/>
</dbReference>
<dbReference type="Pfam" id="PF01906">
    <property type="entry name" value="YbjQ_1"/>
    <property type="match status" value="1"/>
</dbReference>
<organism evidence="2 3">
    <name type="scientific">Enterococcus asini</name>
    <dbReference type="NCBI Taxonomy" id="57732"/>
    <lineage>
        <taxon>Bacteria</taxon>
        <taxon>Bacillati</taxon>
        <taxon>Bacillota</taxon>
        <taxon>Bacilli</taxon>
        <taxon>Lactobacillales</taxon>
        <taxon>Enterococcaceae</taxon>
        <taxon>Enterococcus</taxon>
    </lineage>
</organism>